<evidence type="ECO:0008006" key="12">
    <source>
        <dbReference type="Google" id="ProtNLM"/>
    </source>
</evidence>
<dbReference type="Pfam" id="PF18052">
    <property type="entry name" value="Rx_N"/>
    <property type="match status" value="1"/>
</dbReference>
<protein>
    <recommendedName>
        <fullName evidence="12">Disease resistance protein RGA3</fullName>
    </recommendedName>
</protein>
<evidence type="ECO:0000259" key="8">
    <source>
        <dbReference type="Pfam" id="PF23559"/>
    </source>
</evidence>
<reference evidence="10" key="1">
    <citation type="journal article" date="2023" name="Plant Biotechnol. J.">
        <title>Chromosome-level wild Hevea brasiliensis genome provides new tools for genomic-assisted breeding and valuable loci to elevate rubber yield.</title>
        <authorList>
            <person name="Cheng H."/>
            <person name="Song X."/>
            <person name="Hu Y."/>
            <person name="Wu T."/>
            <person name="Yang Q."/>
            <person name="An Z."/>
            <person name="Feng S."/>
            <person name="Deng Z."/>
            <person name="Wu W."/>
            <person name="Zeng X."/>
            <person name="Tu M."/>
            <person name="Wang X."/>
            <person name="Huang H."/>
        </authorList>
    </citation>
    <scope>NUCLEOTIDE SEQUENCE</scope>
    <source>
        <strain evidence="10">MT/VB/25A 57/8</strain>
    </source>
</reference>
<evidence type="ECO:0000259" key="9">
    <source>
        <dbReference type="Pfam" id="PF25019"/>
    </source>
</evidence>
<dbReference type="SUPFAM" id="SSF52047">
    <property type="entry name" value="RNI-like"/>
    <property type="match status" value="1"/>
</dbReference>
<dbReference type="Gene3D" id="1.10.8.430">
    <property type="entry name" value="Helical domain of apoptotic protease-activating factors"/>
    <property type="match status" value="1"/>
</dbReference>
<dbReference type="EMBL" id="JARPOI010000017">
    <property type="protein sequence ID" value="KAJ9141416.1"/>
    <property type="molecule type" value="Genomic_DNA"/>
</dbReference>
<evidence type="ECO:0000256" key="1">
    <source>
        <dbReference type="ARBA" id="ARBA00022614"/>
    </source>
</evidence>
<dbReference type="SUPFAM" id="SSF52540">
    <property type="entry name" value="P-loop containing nucleoside triphosphate hydrolases"/>
    <property type="match status" value="1"/>
</dbReference>
<dbReference type="InterPro" id="IPR056789">
    <property type="entry name" value="LRR_R13L1-DRL21"/>
</dbReference>
<dbReference type="InterPro" id="IPR042197">
    <property type="entry name" value="Apaf_helical"/>
</dbReference>
<feature type="domain" description="NB-ARC" evidence="6">
    <location>
        <begin position="169"/>
        <end position="340"/>
    </location>
</feature>
<evidence type="ECO:0000256" key="2">
    <source>
        <dbReference type="ARBA" id="ARBA00022737"/>
    </source>
</evidence>
<dbReference type="InterPro" id="IPR027417">
    <property type="entry name" value="P-loop_NTPase"/>
</dbReference>
<feature type="domain" description="Disease resistance N-terminal" evidence="7">
    <location>
        <begin position="14"/>
        <end position="92"/>
    </location>
</feature>
<dbReference type="InterPro" id="IPR058922">
    <property type="entry name" value="WHD_DRP"/>
</dbReference>
<keyword evidence="3" id="KW-0547">Nucleotide-binding</keyword>
<dbReference type="PANTHER" id="PTHR36766">
    <property type="entry name" value="PLANT BROAD-SPECTRUM MILDEW RESISTANCE PROTEIN RPW8"/>
    <property type="match status" value="1"/>
</dbReference>
<feature type="domain" description="Disease resistance protein winged helix" evidence="8">
    <location>
        <begin position="424"/>
        <end position="496"/>
    </location>
</feature>
<dbReference type="InterPro" id="IPR002182">
    <property type="entry name" value="NB-ARC"/>
</dbReference>
<dbReference type="Pfam" id="PF25019">
    <property type="entry name" value="LRR_R13L1-DRL21"/>
    <property type="match status" value="1"/>
</dbReference>
<dbReference type="Pfam" id="PF23559">
    <property type="entry name" value="WHD_DRP"/>
    <property type="match status" value="1"/>
</dbReference>
<dbReference type="Pfam" id="PF00931">
    <property type="entry name" value="NB-ARC"/>
    <property type="match status" value="1"/>
</dbReference>
<evidence type="ECO:0000256" key="3">
    <source>
        <dbReference type="ARBA" id="ARBA00022741"/>
    </source>
</evidence>
<evidence type="ECO:0000259" key="7">
    <source>
        <dbReference type="Pfam" id="PF18052"/>
    </source>
</evidence>
<dbReference type="Gene3D" id="1.10.10.10">
    <property type="entry name" value="Winged helix-like DNA-binding domain superfamily/Winged helix DNA-binding domain"/>
    <property type="match status" value="1"/>
</dbReference>
<dbReference type="PANTHER" id="PTHR36766:SF38">
    <property type="entry name" value="DISEASE RESISTANCE PROTEIN RGA3"/>
    <property type="match status" value="1"/>
</dbReference>
<accession>A0ABQ9KM00</accession>
<dbReference type="InterPro" id="IPR032675">
    <property type="entry name" value="LRR_dom_sf"/>
</dbReference>
<dbReference type="Gene3D" id="3.40.50.300">
    <property type="entry name" value="P-loop containing nucleotide triphosphate hydrolases"/>
    <property type="match status" value="1"/>
</dbReference>
<sequence length="1088" mass="125125">MADAILTDIAIDIVKKLGSLGLRETRLWWGVKEELEKLRVAVSMIQAVLLDAEEQYSLSHQVKVWVDSLKEAFYDADDLLDEFSTDVLLKQMITGNKMLREVSLFFSSSNPFVYGLKMAHKIENVRSRLDEIAANRRFHLNECQEITAPMVEEREQTHSSLPQVVVGRKEDKKKIVDFLLSSSYGENVSIISIVGIGGLGKTTLAQLAYNDVMVKSYFELKMWVCISDNFGVKIVVEKILECLIGEKPKNLEMNTLKDLLREKIHGKKYLLVLDDLWNEDFKKWFDLKDLLVGGASGSKIMVTTRLENVAKMIRSNETCKLQGLLDHESWSLFAEIAFNQGRVTSPKHEIIGKEIVAKCIGVPLAIRAIGSLLYYKNTTNEWESFKEKELLNLNEEEIGVMKTLRLSYNYLPSHLKCCFAYCGLFPKGAKITIRYMVSLWLAQGFIRSSDSEQSFEDIGLKYFKNLLWRSFFQEVEEDIFGNLLSCKMHDLIHDLAVQVAGEENILVNSDAQRVKKETRHVSLNFEVDSWQKVASSLPNATKVRTFIPLKWSIRHDIKKVECQEIFSKLSHARVLNLQCLGERVPHSIDKLKHIRFLDLSENKRIEVLPNSIIKLQNLQFLYLVNCERLKQLPKHIKMLVNLQQLYLEGCESLTHMPCGIGQLSSLENLSVFMVAKDNGVSKHSGGLSELRDLNNLRGWLHIKNLRYVKDPASEFEAANLKEKQHLQTLILAWKFGDPYDNNSDSGPNDVEISLEKLRPHVNLKWLIVFGCGRLMFPNWISFLTNLVELKIVNCKNCQHFPPLDQFPSLKRLGLHNLNDLEYIESGVKCRNALFFPSLENLWLENCPNLQGWRKPQLLQFHCIVYLQITSCPNLTSMPLIPSIQHLVLINASKKLLEDIMKMRISVSQSTSSCSSISTSQLKVLQIEGIEDLEFLSEDLLQNLTSLQSLYIRNCPRLRNLSSRHLSSLVFLVIKACEELDLSDDMQWHYLRSLRKLQFRNMNKLVSLPKGLQHVPTLLTLLIKRCPNLISLPEWMRSLTELQYLFIKKCSQLSERYESNMCADWAEIGYIPNISIDKRWIQEDGCYKL</sequence>
<keyword evidence="11" id="KW-1185">Reference proteome</keyword>
<dbReference type="Gene3D" id="3.80.10.10">
    <property type="entry name" value="Ribonuclease Inhibitor"/>
    <property type="match status" value="3"/>
</dbReference>
<feature type="domain" description="R13L1/DRL21-like LRR repeat region" evidence="9">
    <location>
        <begin position="687"/>
        <end position="816"/>
    </location>
</feature>
<dbReference type="InterPro" id="IPR041118">
    <property type="entry name" value="Rx_N"/>
</dbReference>
<evidence type="ECO:0000313" key="10">
    <source>
        <dbReference type="EMBL" id="KAJ9141416.1"/>
    </source>
</evidence>
<evidence type="ECO:0000259" key="6">
    <source>
        <dbReference type="Pfam" id="PF00931"/>
    </source>
</evidence>
<organism evidence="10 11">
    <name type="scientific">Hevea brasiliensis</name>
    <name type="common">Para rubber tree</name>
    <name type="synonym">Siphonia brasiliensis</name>
    <dbReference type="NCBI Taxonomy" id="3981"/>
    <lineage>
        <taxon>Eukaryota</taxon>
        <taxon>Viridiplantae</taxon>
        <taxon>Streptophyta</taxon>
        <taxon>Embryophyta</taxon>
        <taxon>Tracheophyta</taxon>
        <taxon>Spermatophyta</taxon>
        <taxon>Magnoliopsida</taxon>
        <taxon>eudicotyledons</taxon>
        <taxon>Gunneridae</taxon>
        <taxon>Pentapetalae</taxon>
        <taxon>rosids</taxon>
        <taxon>fabids</taxon>
        <taxon>Malpighiales</taxon>
        <taxon>Euphorbiaceae</taxon>
        <taxon>Crotonoideae</taxon>
        <taxon>Micrandreae</taxon>
        <taxon>Hevea</taxon>
    </lineage>
</organism>
<name>A0ABQ9KM00_HEVBR</name>
<proteinExistence type="predicted"/>
<evidence type="ECO:0000256" key="5">
    <source>
        <dbReference type="ARBA" id="ARBA00022840"/>
    </source>
</evidence>
<dbReference type="PRINTS" id="PR00364">
    <property type="entry name" value="DISEASERSIST"/>
</dbReference>
<keyword evidence="5" id="KW-0067">ATP-binding</keyword>
<dbReference type="Proteomes" id="UP001174677">
    <property type="component" value="Chromosome 17"/>
</dbReference>
<evidence type="ECO:0000313" key="11">
    <source>
        <dbReference type="Proteomes" id="UP001174677"/>
    </source>
</evidence>
<keyword evidence="4" id="KW-0611">Plant defense</keyword>
<gene>
    <name evidence="10" type="ORF">P3X46_031955</name>
</gene>
<comment type="caution">
    <text evidence="10">The sequence shown here is derived from an EMBL/GenBank/DDBJ whole genome shotgun (WGS) entry which is preliminary data.</text>
</comment>
<evidence type="ECO:0000256" key="4">
    <source>
        <dbReference type="ARBA" id="ARBA00022821"/>
    </source>
</evidence>
<dbReference type="SUPFAM" id="SSF52058">
    <property type="entry name" value="L domain-like"/>
    <property type="match status" value="1"/>
</dbReference>
<dbReference type="Gene3D" id="1.20.5.4130">
    <property type="match status" value="1"/>
</dbReference>
<dbReference type="InterPro" id="IPR036388">
    <property type="entry name" value="WH-like_DNA-bd_sf"/>
</dbReference>
<dbReference type="CDD" id="cd14798">
    <property type="entry name" value="RX-CC_like"/>
    <property type="match status" value="1"/>
</dbReference>
<keyword evidence="2" id="KW-0677">Repeat</keyword>
<keyword evidence="1" id="KW-0433">Leucine-rich repeat</keyword>
<dbReference type="InterPro" id="IPR038005">
    <property type="entry name" value="RX-like_CC"/>
</dbReference>